<dbReference type="EMBL" id="CP070228">
    <property type="protein sequence ID" value="QRV02435.1"/>
    <property type="molecule type" value="Genomic_DNA"/>
</dbReference>
<sequence>MNNQRGSGSRPSAKGGRSSATPRNARTRGTRTHASEQPRQTRAASQPRRATNAAQSRQEVRSRADQAQRPRRPQRVSGGRVPANASGKTPVRRRPHDEARSRDGRSHAHQRQAAIRAHQLRAVKQRRRQLRWISLILAFLLVIAASLWLVWFSLKKIEEHAAPPDPARAFDPVPCQLDFLTTELSREGNTGGQPIAISVSVKNTGSKVPCSMETSASDFKVTINTGDIKVFDSETCEAGISAPRLLLDKGVTTTQTFTWNGMYGGKMCGSNAPAAAGSYVANVYYMGEKMTEKGLPFQVFSAPVPAENN</sequence>
<proteinExistence type="predicted"/>
<keyword evidence="2" id="KW-0472">Membrane</keyword>
<dbReference type="Proteomes" id="UP000602653">
    <property type="component" value="Chromosome"/>
</dbReference>
<name>A0ABX7IK05_9ACTO</name>
<feature type="compositionally biased region" description="Polar residues" evidence="1">
    <location>
        <begin position="1"/>
        <end position="10"/>
    </location>
</feature>
<evidence type="ECO:0000313" key="3">
    <source>
        <dbReference type="EMBL" id="QRV02435.1"/>
    </source>
</evidence>
<feature type="region of interest" description="Disordered" evidence="1">
    <location>
        <begin position="1"/>
        <end position="114"/>
    </location>
</feature>
<organism evidence="3 4">
    <name type="scientific">Arcanobacterium phocisimile</name>
    <dbReference type="NCBI Taxonomy" id="1302235"/>
    <lineage>
        <taxon>Bacteria</taxon>
        <taxon>Bacillati</taxon>
        <taxon>Actinomycetota</taxon>
        <taxon>Actinomycetes</taxon>
        <taxon>Actinomycetales</taxon>
        <taxon>Actinomycetaceae</taxon>
        <taxon>Arcanobacterium</taxon>
    </lineage>
</organism>
<evidence type="ECO:0008006" key="5">
    <source>
        <dbReference type="Google" id="ProtNLM"/>
    </source>
</evidence>
<keyword evidence="2" id="KW-0812">Transmembrane</keyword>
<gene>
    <name evidence="3" type="ORF">JTE88_01360</name>
</gene>
<evidence type="ECO:0000313" key="4">
    <source>
        <dbReference type="Proteomes" id="UP000602653"/>
    </source>
</evidence>
<feature type="compositionally biased region" description="Basic and acidic residues" evidence="1">
    <location>
        <begin position="58"/>
        <end position="68"/>
    </location>
</feature>
<feature type="compositionally biased region" description="Polar residues" evidence="1">
    <location>
        <begin position="35"/>
        <end position="57"/>
    </location>
</feature>
<dbReference type="RefSeq" id="WP_204424893.1">
    <property type="nucleotide sequence ID" value="NZ_CP070228.1"/>
</dbReference>
<protein>
    <recommendedName>
        <fullName evidence="5">DUF4232 domain-containing protein</fullName>
    </recommendedName>
</protein>
<keyword evidence="4" id="KW-1185">Reference proteome</keyword>
<feature type="transmembrane region" description="Helical" evidence="2">
    <location>
        <begin position="130"/>
        <end position="154"/>
    </location>
</feature>
<accession>A0ABX7IK05</accession>
<evidence type="ECO:0000256" key="1">
    <source>
        <dbReference type="SAM" id="MobiDB-lite"/>
    </source>
</evidence>
<reference evidence="3 4" key="1">
    <citation type="submission" date="2021-02" db="EMBL/GenBank/DDBJ databases">
        <title>Complete Genome Sequence of Arcanobacterium phocisimile strain DSM 26142T from a harbour seal.</title>
        <authorList>
            <person name="Borowiak M."/>
            <person name="Alssahen M."/>
            <person name="Malorny B."/>
            <person name="Laemmler C."/>
            <person name="Siebert U."/>
            <person name="Ploetz M."/>
            <person name="Abdulmawjood A."/>
        </authorList>
    </citation>
    <scope>NUCLEOTIDE SEQUENCE [LARGE SCALE GENOMIC DNA]</scope>
    <source>
        <strain evidence="3 4">DSM 26142</strain>
    </source>
</reference>
<keyword evidence="2" id="KW-1133">Transmembrane helix</keyword>
<feature type="compositionally biased region" description="Basic and acidic residues" evidence="1">
    <location>
        <begin position="95"/>
        <end position="106"/>
    </location>
</feature>
<evidence type="ECO:0000256" key="2">
    <source>
        <dbReference type="SAM" id="Phobius"/>
    </source>
</evidence>